<accession>A0A2Z7BG54</accession>
<evidence type="ECO:0000313" key="1">
    <source>
        <dbReference type="EMBL" id="KZV33250.1"/>
    </source>
</evidence>
<dbReference type="EMBL" id="KV005996">
    <property type="protein sequence ID" value="KZV33250.1"/>
    <property type="molecule type" value="Genomic_DNA"/>
</dbReference>
<name>A0A2Z7BG54_9LAMI</name>
<sequence>MELLAFEAFGEICAVRFSCGLKLLALSSFRREHAVIDVVNLAAVNYVNQCVE</sequence>
<reference evidence="1 2" key="1">
    <citation type="journal article" date="2015" name="Proc. Natl. Acad. Sci. U.S.A.">
        <title>The resurrection genome of Boea hygrometrica: A blueprint for survival of dehydration.</title>
        <authorList>
            <person name="Xiao L."/>
            <person name="Yang G."/>
            <person name="Zhang L."/>
            <person name="Yang X."/>
            <person name="Zhao S."/>
            <person name="Ji Z."/>
            <person name="Zhou Q."/>
            <person name="Hu M."/>
            <person name="Wang Y."/>
            <person name="Chen M."/>
            <person name="Xu Y."/>
            <person name="Jin H."/>
            <person name="Xiao X."/>
            <person name="Hu G."/>
            <person name="Bao F."/>
            <person name="Hu Y."/>
            <person name="Wan P."/>
            <person name="Li L."/>
            <person name="Deng X."/>
            <person name="Kuang T."/>
            <person name="Xiang C."/>
            <person name="Zhu J.K."/>
            <person name="Oliver M.J."/>
            <person name="He Y."/>
        </authorList>
    </citation>
    <scope>NUCLEOTIDE SEQUENCE [LARGE SCALE GENOMIC DNA]</scope>
    <source>
        <strain evidence="2">cv. XS01</strain>
    </source>
</reference>
<dbReference type="AlphaFoldDB" id="A0A2Z7BG54"/>
<evidence type="ECO:0000313" key="2">
    <source>
        <dbReference type="Proteomes" id="UP000250235"/>
    </source>
</evidence>
<dbReference type="Proteomes" id="UP000250235">
    <property type="component" value="Unassembled WGS sequence"/>
</dbReference>
<gene>
    <name evidence="1" type="ORF">F511_42549</name>
</gene>
<protein>
    <submittedName>
        <fullName evidence="1">Uncharacterized protein</fullName>
    </submittedName>
</protein>
<keyword evidence="2" id="KW-1185">Reference proteome</keyword>
<organism evidence="1 2">
    <name type="scientific">Dorcoceras hygrometricum</name>
    <dbReference type="NCBI Taxonomy" id="472368"/>
    <lineage>
        <taxon>Eukaryota</taxon>
        <taxon>Viridiplantae</taxon>
        <taxon>Streptophyta</taxon>
        <taxon>Embryophyta</taxon>
        <taxon>Tracheophyta</taxon>
        <taxon>Spermatophyta</taxon>
        <taxon>Magnoliopsida</taxon>
        <taxon>eudicotyledons</taxon>
        <taxon>Gunneridae</taxon>
        <taxon>Pentapetalae</taxon>
        <taxon>asterids</taxon>
        <taxon>lamiids</taxon>
        <taxon>Lamiales</taxon>
        <taxon>Gesneriaceae</taxon>
        <taxon>Didymocarpoideae</taxon>
        <taxon>Trichosporeae</taxon>
        <taxon>Loxocarpinae</taxon>
        <taxon>Dorcoceras</taxon>
    </lineage>
</organism>
<proteinExistence type="predicted"/>